<evidence type="ECO:0000259" key="2">
    <source>
        <dbReference type="Pfam" id="PF24707"/>
    </source>
</evidence>
<feature type="domain" description="SWR1-complex protein 3" evidence="2">
    <location>
        <begin position="54"/>
        <end position="148"/>
    </location>
</feature>
<evidence type="ECO:0000313" key="4">
    <source>
        <dbReference type="Proteomes" id="UP000241818"/>
    </source>
</evidence>
<dbReference type="InParanoid" id="A0A2T3AZ37"/>
<dbReference type="OrthoDB" id="5338195at2759"/>
<dbReference type="EMBL" id="KZ679013">
    <property type="protein sequence ID" value="PSS15329.1"/>
    <property type="molecule type" value="Genomic_DNA"/>
</dbReference>
<dbReference type="RefSeq" id="XP_024719928.1">
    <property type="nucleotide sequence ID" value="XM_024860898.1"/>
</dbReference>
<protein>
    <recommendedName>
        <fullName evidence="2">SWR1-complex protein 3 domain-containing protein</fullName>
    </recommendedName>
</protein>
<feature type="compositionally biased region" description="Pro residues" evidence="1">
    <location>
        <begin position="25"/>
        <end position="39"/>
    </location>
</feature>
<dbReference type="InterPro" id="IPR037651">
    <property type="entry name" value="Swc3"/>
</dbReference>
<dbReference type="GeneID" id="36568979"/>
<feature type="compositionally biased region" description="Basic and acidic residues" evidence="1">
    <location>
        <begin position="299"/>
        <end position="313"/>
    </location>
</feature>
<dbReference type="GO" id="GO:0000812">
    <property type="term" value="C:Swr1 complex"/>
    <property type="evidence" value="ECO:0007669"/>
    <property type="project" value="InterPro"/>
</dbReference>
<organism evidence="3 4">
    <name type="scientific">Amorphotheca resinae ATCC 22711</name>
    <dbReference type="NCBI Taxonomy" id="857342"/>
    <lineage>
        <taxon>Eukaryota</taxon>
        <taxon>Fungi</taxon>
        <taxon>Dikarya</taxon>
        <taxon>Ascomycota</taxon>
        <taxon>Pezizomycotina</taxon>
        <taxon>Leotiomycetes</taxon>
        <taxon>Helotiales</taxon>
        <taxon>Amorphothecaceae</taxon>
        <taxon>Amorphotheca</taxon>
    </lineage>
</organism>
<accession>A0A2T3AZ37</accession>
<dbReference type="InterPro" id="IPR057558">
    <property type="entry name" value="Swc3_dom"/>
</dbReference>
<feature type="compositionally biased region" description="Pro residues" evidence="1">
    <location>
        <begin position="174"/>
        <end position="203"/>
    </location>
</feature>
<sequence length="572" mass="62467">MERKRKLPARAARVESASKKRTSTPPEPRTQPTPPPAPPVVEETLPRSINAGKPLPTIAAPQPEDLSSKEYQSISESGVLVESLRRSRAKWLSEGIFEKYWTKPTAKNKGTPAMANNPPKDSMTKLGTCTITVEPHVFEAQMWAIKDPTPRAAMPPTTQQPMYRPIIQYGPPNGVMPPPPMPAPPPKQVPPVQPTYQPPPKPQDTPMKNSSSPVPAASAPPASHPPHLNGATPNSHAPTNMSPNAPPANAPAPPPAPLPAAPATKSTDPVIQMLAERAATDPDLKALMRIVANGEASPDELKKFQTHIDELTRLQRSRQSASQPPSQYQHPQPPPPPPASVNGKEAVPFCPNPAPNPSPIARAAPPTPAPPPAAAPRPEPQYQPQSQALRSKGPLPSTKPDISGVVFEFTGGSGDRFLFPKFSILEYLPQGQVIASFLIVRKGSSSDSPSYDPQLDYYQPITIRLIAHQPRQLDALQKVVAPPDEVRRYMDDIMDNMTRAEYVLLAMRLPREVEQVSAAKEKEKEVEKDKTIRMDNQILWTTTNPTPPVQMQPARKLLTEEEKYQTFISTIS</sequence>
<dbReference type="STRING" id="857342.A0A2T3AZ37"/>
<feature type="compositionally biased region" description="Pro residues" evidence="1">
    <location>
        <begin position="244"/>
        <end position="260"/>
    </location>
</feature>
<evidence type="ECO:0000256" key="1">
    <source>
        <dbReference type="SAM" id="MobiDB-lite"/>
    </source>
</evidence>
<feature type="compositionally biased region" description="Polar residues" evidence="1">
    <location>
        <begin position="231"/>
        <end position="242"/>
    </location>
</feature>
<dbReference type="Proteomes" id="UP000241818">
    <property type="component" value="Unassembled WGS sequence"/>
</dbReference>
<feature type="region of interest" description="Disordered" evidence="1">
    <location>
        <begin position="295"/>
        <end position="397"/>
    </location>
</feature>
<gene>
    <name evidence="3" type="ORF">M430DRAFT_104042</name>
</gene>
<name>A0A2T3AZ37_AMORE</name>
<feature type="compositionally biased region" description="Low complexity" evidence="1">
    <location>
        <begin position="204"/>
        <end position="227"/>
    </location>
</feature>
<keyword evidence="4" id="KW-1185">Reference proteome</keyword>
<dbReference type="GO" id="GO:0140849">
    <property type="term" value="F:ATP-dependent H2AZ histone chaperone activity"/>
    <property type="evidence" value="ECO:0007669"/>
    <property type="project" value="InterPro"/>
</dbReference>
<dbReference type="PANTHER" id="PTHR28108">
    <property type="entry name" value="SWR1-COMPLEX PROTEIN 3"/>
    <property type="match status" value="1"/>
</dbReference>
<dbReference type="Pfam" id="PF24707">
    <property type="entry name" value="Swc3"/>
    <property type="match status" value="1"/>
</dbReference>
<proteinExistence type="predicted"/>
<feature type="compositionally biased region" description="Low complexity" evidence="1">
    <location>
        <begin position="317"/>
        <end position="330"/>
    </location>
</feature>
<dbReference type="PANTHER" id="PTHR28108:SF1">
    <property type="entry name" value="SWR1-COMPLEX PROTEIN 3"/>
    <property type="match status" value="1"/>
</dbReference>
<reference evidence="3 4" key="1">
    <citation type="journal article" date="2018" name="New Phytol.">
        <title>Comparative genomics and transcriptomics depict ericoid mycorrhizal fungi as versatile saprotrophs and plant mutualists.</title>
        <authorList>
            <person name="Martino E."/>
            <person name="Morin E."/>
            <person name="Grelet G.A."/>
            <person name="Kuo A."/>
            <person name="Kohler A."/>
            <person name="Daghino S."/>
            <person name="Barry K.W."/>
            <person name="Cichocki N."/>
            <person name="Clum A."/>
            <person name="Dockter R.B."/>
            <person name="Hainaut M."/>
            <person name="Kuo R.C."/>
            <person name="LaButti K."/>
            <person name="Lindahl B.D."/>
            <person name="Lindquist E.A."/>
            <person name="Lipzen A."/>
            <person name="Khouja H.R."/>
            <person name="Magnuson J."/>
            <person name="Murat C."/>
            <person name="Ohm R.A."/>
            <person name="Singer S.W."/>
            <person name="Spatafora J.W."/>
            <person name="Wang M."/>
            <person name="Veneault-Fourrey C."/>
            <person name="Henrissat B."/>
            <person name="Grigoriev I.V."/>
            <person name="Martin F.M."/>
            <person name="Perotto S."/>
        </authorList>
    </citation>
    <scope>NUCLEOTIDE SEQUENCE [LARGE SCALE GENOMIC DNA]</scope>
    <source>
        <strain evidence="3 4">ATCC 22711</strain>
    </source>
</reference>
<feature type="region of interest" description="Disordered" evidence="1">
    <location>
        <begin position="149"/>
        <end position="283"/>
    </location>
</feature>
<feature type="compositionally biased region" description="Pro residues" evidence="1">
    <location>
        <begin position="365"/>
        <end position="381"/>
    </location>
</feature>
<dbReference type="AlphaFoldDB" id="A0A2T3AZ37"/>
<feature type="region of interest" description="Disordered" evidence="1">
    <location>
        <begin position="1"/>
        <end position="71"/>
    </location>
</feature>
<evidence type="ECO:0000313" key="3">
    <source>
        <dbReference type="EMBL" id="PSS15329.1"/>
    </source>
</evidence>